<dbReference type="AlphaFoldDB" id="A0A7G5XHE5"/>
<keyword evidence="3" id="KW-0540">Nuclease</keyword>
<evidence type="ECO:0000313" key="9">
    <source>
        <dbReference type="Proteomes" id="UP000515344"/>
    </source>
</evidence>
<dbReference type="InterPro" id="IPR020539">
    <property type="entry name" value="RNase_P_CS"/>
</dbReference>
<evidence type="ECO:0000256" key="4">
    <source>
        <dbReference type="ARBA" id="ARBA00022759"/>
    </source>
</evidence>
<dbReference type="InterPro" id="IPR000100">
    <property type="entry name" value="RNase_P"/>
</dbReference>
<dbReference type="GO" id="GO:0004526">
    <property type="term" value="F:ribonuclease P activity"/>
    <property type="evidence" value="ECO:0007669"/>
    <property type="project" value="UniProtKB-UniRule"/>
</dbReference>
<organism evidence="8 9">
    <name type="scientific">Lacibacter sediminis</name>
    <dbReference type="NCBI Taxonomy" id="2760713"/>
    <lineage>
        <taxon>Bacteria</taxon>
        <taxon>Pseudomonadati</taxon>
        <taxon>Bacteroidota</taxon>
        <taxon>Chitinophagia</taxon>
        <taxon>Chitinophagales</taxon>
        <taxon>Chitinophagaceae</taxon>
        <taxon>Lacibacter</taxon>
    </lineage>
</organism>
<dbReference type="InterPro" id="IPR020568">
    <property type="entry name" value="Ribosomal_Su5_D2-typ_SF"/>
</dbReference>
<evidence type="ECO:0000256" key="7">
    <source>
        <dbReference type="NCBIfam" id="TIGR00188"/>
    </source>
</evidence>
<accession>A0A7G5XHE5</accession>
<evidence type="ECO:0000256" key="6">
    <source>
        <dbReference type="ARBA" id="ARBA00022884"/>
    </source>
</evidence>
<dbReference type="KEGG" id="lacs:H4075_01470"/>
<keyword evidence="9" id="KW-1185">Reference proteome</keyword>
<protein>
    <recommendedName>
        <fullName evidence="7">Ribonuclease P protein component</fullName>
        <ecNumber evidence="7">3.1.26.5</ecNumber>
    </recommendedName>
</protein>
<dbReference type="Proteomes" id="UP000515344">
    <property type="component" value="Chromosome"/>
</dbReference>
<dbReference type="PROSITE" id="PS00648">
    <property type="entry name" value="RIBONUCLEASE_P"/>
    <property type="match status" value="1"/>
</dbReference>
<dbReference type="GO" id="GO:0008033">
    <property type="term" value="P:tRNA processing"/>
    <property type="evidence" value="ECO:0007669"/>
    <property type="project" value="UniProtKB-KW"/>
</dbReference>
<evidence type="ECO:0000313" key="8">
    <source>
        <dbReference type="EMBL" id="QNA44898.1"/>
    </source>
</evidence>
<name>A0A7G5XHE5_9BACT</name>
<proteinExistence type="predicted"/>
<dbReference type="EMBL" id="CP060007">
    <property type="protein sequence ID" value="QNA44898.1"/>
    <property type="molecule type" value="Genomic_DNA"/>
</dbReference>
<dbReference type="EC" id="3.1.26.5" evidence="7"/>
<reference evidence="9" key="1">
    <citation type="submission" date="2020-08" db="EMBL/GenBank/DDBJ databases">
        <title>Lacibacter sp. S13-6-6 genome sequencing.</title>
        <authorList>
            <person name="Jin L."/>
        </authorList>
    </citation>
    <scope>NUCLEOTIDE SEQUENCE [LARGE SCALE GENOMIC DNA]</scope>
    <source>
        <strain evidence="9">S13-6-6</strain>
    </source>
</reference>
<dbReference type="Pfam" id="PF00825">
    <property type="entry name" value="Ribonuclease_P"/>
    <property type="match status" value="1"/>
</dbReference>
<sequence length="121" mass="14043">MKSRKQIELLFKEGKTFSATPLRVYYAVQPLSADDSPLLFGVAVGTRNFKKAVDRNRIKRLIREAWRLQKNELQQKLKQENKQLHVFFIFTGKEVPEYKLIAEKTGLALHKLEQLNVQSAS</sequence>
<evidence type="ECO:0000256" key="1">
    <source>
        <dbReference type="ARBA" id="ARBA00002663"/>
    </source>
</evidence>
<dbReference type="SUPFAM" id="SSF54211">
    <property type="entry name" value="Ribosomal protein S5 domain 2-like"/>
    <property type="match status" value="1"/>
</dbReference>
<gene>
    <name evidence="8" type="primary">rnpA</name>
    <name evidence="8" type="ORF">H4075_01470</name>
</gene>
<evidence type="ECO:0000256" key="5">
    <source>
        <dbReference type="ARBA" id="ARBA00022801"/>
    </source>
</evidence>
<keyword evidence="6" id="KW-0694">RNA-binding</keyword>
<comment type="function">
    <text evidence="1">RNaseP catalyzes the removal of the 5'-leader sequence from pre-tRNA to produce the mature 5'-terminus. It can also cleave other RNA substrates such as 4.5S RNA. The protein component plays an auxiliary but essential role in vivo by binding to the 5'-leader sequence and broadening the substrate specificity of the ribozyme.</text>
</comment>
<evidence type="ECO:0000256" key="3">
    <source>
        <dbReference type="ARBA" id="ARBA00022722"/>
    </source>
</evidence>
<dbReference type="GO" id="GO:0000049">
    <property type="term" value="F:tRNA binding"/>
    <property type="evidence" value="ECO:0007669"/>
    <property type="project" value="InterPro"/>
</dbReference>
<keyword evidence="5 8" id="KW-0378">Hydrolase</keyword>
<dbReference type="Gene3D" id="3.30.230.10">
    <property type="match status" value="1"/>
</dbReference>
<evidence type="ECO:0000256" key="2">
    <source>
        <dbReference type="ARBA" id="ARBA00022694"/>
    </source>
</evidence>
<dbReference type="InterPro" id="IPR014721">
    <property type="entry name" value="Ribsml_uS5_D2-typ_fold_subgr"/>
</dbReference>
<keyword evidence="2" id="KW-0819">tRNA processing</keyword>
<dbReference type="NCBIfam" id="TIGR00188">
    <property type="entry name" value="rnpA"/>
    <property type="match status" value="1"/>
</dbReference>
<keyword evidence="4" id="KW-0255">Endonuclease</keyword>